<dbReference type="Gene3D" id="2.60.40.10">
    <property type="entry name" value="Immunoglobulins"/>
    <property type="match status" value="2"/>
</dbReference>
<evidence type="ECO:0000313" key="11">
    <source>
        <dbReference type="Proteomes" id="UP000566597"/>
    </source>
</evidence>
<dbReference type="InterPro" id="IPR032675">
    <property type="entry name" value="LRR_dom_sf"/>
</dbReference>
<evidence type="ECO:0000259" key="9">
    <source>
        <dbReference type="Pfam" id="PF18981"/>
    </source>
</evidence>
<dbReference type="Pfam" id="PF08191">
    <property type="entry name" value="LRR_adjacent"/>
    <property type="match status" value="1"/>
</dbReference>
<comment type="subcellular location">
    <subcellularLocation>
        <location evidence="1">Secreted</location>
    </subcellularLocation>
</comment>
<dbReference type="Gene3D" id="3.80.10.10">
    <property type="entry name" value="Ribonuclease Inhibitor"/>
    <property type="match status" value="2"/>
</dbReference>
<dbReference type="EMBL" id="AABEVT010000001">
    <property type="protein sequence ID" value="EAH0251237.1"/>
    <property type="molecule type" value="Genomic_DNA"/>
</dbReference>
<dbReference type="InterPro" id="IPR001611">
    <property type="entry name" value="Leu-rich_rpt"/>
</dbReference>
<dbReference type="Pfam" id="PF18981">
    <property type="entry name" value="InlK_D3"/>
    <property type="match status" value="2"/>
</dbReference>
<feature type="domain" description="Internalin I Ig-like" evidence="9">
    <location>
        <begin position="478"/>
        <end position="551"/>
    </location>
</feature>
<evidence type="ECO:0000256" key="1">
    <source>
        <dbReference type="ARBA" id="ARBA00004613"/>
    </source>
</evidence>
<name>A0A3T2I022_LISMN</name>
<gene>
    <name evidence="10" type="ORF">D4U23_02425</name>
</gene>
<dbReference type="Pfam" id="PF12799">
    <property type="entry name" value="LRR_4"/>
    <property type="match status" value="4"/>
</dbReference>
<dbReference type="InterPro" id="IPR014756">
    <property type="entry name" value="Ig_E-set"/>
</dbReference>
<evidence type="ECO:0000259" key="8">
    <source>
        <dbReference type="Pfam" id="PF12354"/>
    </source>
</evidence>
<sequence>MKKLCTVILFLTLLLNGFVPNAHAKTESPSADNNLQVAPPAAIKDVFPDPDMANEVLKSLNLKKLNKKSTSDTVTQTELNSLTGSFQAINKGIKSIEGVEYLQNITELDVEKNQITDIAPVANLKKLTTLLINTNQITDISPVADLANLTTFYCGNNPISDISAVQNLTKLSIFNCYTANVEDISPVKNLVNLKTLSLGSNNIHDISDIEKLTALEYLSFSNNPVENPEVIGNLTNLNTLWLYNAQIRNIDFTANLPKLKSVYLYNNQISNISEVSNWANIEYLELNNNQITDITPVANLTTLKTLKLNDQIITNREIPFQKNISIENKVMDNFGNIVTPNNISDNGTYNSPTLSWNLNEIKDNLSYDFTTKITILNINATYSGTVIQPLTKDSTRPIITADGKVSYPEGTTKTTTEFLTDIHATTDDGSPIEVDLNAVDFGTAGSYTVTLTAVDTAGNEATPVDVTIIITSVDTSKPVITADEKVSYPEGTTKTAAEFLTDIHATTDDGSPIEVDLNAVDFGTAGSYTVTLTAVDTAGNEATPIQVTIIITNSKKIDPIIPVEPGGKDVKPEKPNEIIILPKDSEIPLSIIPKDNIEKTNSINVIKMIETNEIKNKMLPKTGDKLPLTVFLGMLITLAGISYLRK</sequence>
<dbReference type="Pfam" id="PF12354">
    <property type="entry name" value="Internalin_N"/>
    <property type="match status" value="1"/>
</dbReference>
<keyword evidence="4" id="KW-0433">Leucine-rich repeat</keyword>
<evidence type="ECO:0000256" key="4">
    <source>
        <dbReference type="ARBA" id="ARBA00022614"/>
    </source>
</evidence>
<organism evidence="10 11">
    <name type="scientific">Listeria monocytogenes</name>
    <dbReference type="NCBI Taxonomy" id="1639"/>
    <lineage>
        <taxon>Bacteria</taxon>
        <taxon>Bacillati</taxon>
        <taxon>Bacillota</taxon>
        <taxon>Bacilli</taxon>
        <taxon>Bacillales</taxon>
        <taxon>Listeriaceae</taxon>
        <taxon>Listeria</taxon>
    </lineage>
</organism>
<dbReference type="InterPro" id="IPR035986">
    <property type="entry name" value="PKD_dom_sf"/>
</dbReference>
<evidence type="ECO:0000259" key="7">
    <source>
        <dbReference type="Pfam" id="PF08191"/>
    </source>
</evidence>
<feature type="domain" description="Internalin N-terminal" evidence="8">
    <location>
        <begin position="31"/>
        <end position="75"/>
    </location>
</feature>
<evidence type="ECO:0000256" key="2">
    <source>
        <dbReference type="ARBA" id="ARBA00009432"/>
    </source>
</evidence>
<evidence type="ECO:0000256" key="3">
    <source>
        <dbReference type="ARBA" id="ARBA00022525"/>
    </source>
</evidence>
<dbReference type="InterPro" id="IPR014755">
    <property type="entry name" value="Cu-Rt/internalin_Ig-like"/>
</dbReference>
<dbReference type="SUPFAM" id="SSF49299">
    <property type="entry name" value="PKD domain"/>
    <property type="match status" value="1"/>
</dbReference>
<dbReference type="InterPro" id="IPR044056">
    <property type="entry name" value="InlI_Ig-like"/>
</dbReference>
<dbReference type="InterPro" id="IPR025875">
    <property type="entry name" value="Leu-rich_rpt_4"/>
</dbReference>
<dbReference type="PANTHER" id="PTHR46652:SF3">
    <property type="entry name" value="LEUCINE-RICH REPEAT-CONTAINING PROTEIN 9"/>
    <property type="match status" value="1"/>
</dbReference>
<dbReference type="AlphaFoldDB" id="A0A3T2I022"/>
<keyword evidence="3" id="KW-0964">Secreted</keyword>
<dbReference type="InterPro" id="IPR013783">
    <property type="entry name" value="Ig-like_fold"/>
</dbReference>
<dbReference type="SUPFAM" id="SSF81296">
    <property type="entry name" value="E set domains"/>
    <property type="match status" value="1"/>
</dbReference>
<dbReference type="SMART" id="SM00369">
    <property type="entry name" value="LRR_TYP"/>
    <property type="match status" value="5"/>
</dbReference>
<feature type="domain" description="Internalin Ig-like inter-repeat region" evidence="7">
    <location>
        <begin position="335"/>
        <end position="391"/>
    </location>
</feature>
<dbReference type="GO" id="GO:0005576">
    <property type="term" value="C:extracellular region"/>
    <property type="evidence" value="ECO:0007669"/>
    <property type="project" value="UniProtKB-SubCell"/>
</dbReference>
<dbReference type="InterPro" id="IPR003591">
    <property type="entry name" value="Leu-rich_rpt_typical-subtyp"/>
</dbReference>
<dbReference type="SMART" id="SM00365">
    <property type="entry name" value="LRR_SD22"/>
    <property type="match status" value="7"/>
</dbReference>
<dbReference type="Gene3D" id="1.10.8.390">
    <property type="entry name" value="Internalin N-terminal Cap domain-like"/>
    <property type="match status" value="1"/>
</dbReference>
<dbReference type="PROSITE" id="PS51450">
    <property type="entry name" value="LRR"/>
    <property type="match status" value="5"/>
</dbReference>
<reference evidence="10 11" key="1">
    <citation type="submission" date="2019-04" db="EMBL/GenBank/DDBJ databases">
        <authorList>
            <person name="Ashton P.M."/>
            <person name="Dallman T."/>
            <person name="Nair S."/>
            <person name="De Pinna E."/>
            <person name="Peters T."/>
            <person name="Grant K."/>
        </authorList>
    </citation>
    <scope>NUCLEOTIDE SEQUENCE [LARGE SCALE GENOMIC DNA]</scope>
    <source>
        <strain evidence="10 11">406731</strain>
    </source>
</reference>
<keyword evidence="5" id="KW-0732">Signal</keyword>
<evidence type="ECO:0000256" key="6">
    <source>
        <dbReference type="ARBA" id="ARBA00022737"/>
    </source>
</evidence>
<dbReference type="RefSeq" id="WP_070243104.1">
    <property type="nucleotide sequence ID" value="NZ_CP045970.1"/>
</dbReference>
<protein>
    <submittedName>
        <fullName evidence="10">Lmo0801 family class 1 internalin</fullName>
    </submittedName>
</protein>
<dbReference type="InterPro" id="IPR012569">
    <property type="entry name" value="Inl_IR"/>
</dbReference>
<dbReference type="PANTHER" id="PTHR46652">
    <property type="entry name" value="LEUCINE-RICH REPEAT AND IQ DOMAIN-CONTAINING PROTEIN 1-RELATED"/>
    <property type="match status" value="1"/>
</dbReference>
<dbReference type="InterPro" id="IPR024634">
    <property type="entry name" value="Internalin_N"/>
</dbReference>
<comment type="similarity">
    <text evidence="2">Belongs to the internalin family.</text>
</comment>
<dbReference type="InterPro" id="IPR050836">
    <property type="entry name" value="SDS22/Internalin_LRR"/>
</dbReference>
<dbReference type="SUPFAM" id="SSF52058">
    <property type="entry name" value="L domain-like"/>
    <property type="match status" value="1"/>
</dbReference>
<proteinExistence type="inferred from homology"/>
<evidence type="ECO:0000313" key="10">
    <source>
        <dbReference type="EMBL" id="EAH0251237.1"/>
    </source>
</evidence>
<comment type="caution">
    <text evidence="10">The sequence shown here is derived from an EMBL/GenBank/DDBJ whole genome shotgun (WGS) entry which is preliminary data.</text>
</comment>
<feature type="domain" description="Internalin I Ig-like" evidence="9">
    <location>
        <begin position="397"/>
        <end position="470"/>
    </location>
</feature>
<dbReference type="Gene3D" id="2.60.40.1220">
    <property type="match status" value="1"/>
</dbReference>
<keyword evidence="6" id="KW-0677">Repeat</keyword>
<dbReference type="Proteomes" id="UP000566597">
    <property type="component" value="Unassembled WGS sequence"/>
</dbReference>
<dbReference type="NCBIfam" id="NF033932">
    <property type="entry name" value="LapB_rpt_80"/>
    <property type="match status" value="3"/>
</dbReference>
<evidence type="ECO:0000256" key="5">
    <source>
        <dbReference type="ARBA" id="ARBA00022729"/>
    </source>
</evidence>
<accession>A0A3T2I022</accession>